<sequence length="529" mass="58423">MESDEAQFTYSIMSTFYRIAFSCWLLLSAASLSAELRLPDVFTDHMVLQRDQPVPVWGKASAGATITVRFAKQTVQAVANQEGHWKLMLNPMEASAEPATLSVSGDGSLELEDVLVGEVWLCTGQSNMQWRLLESAGGAEAIAAADFPEIRLFNVSRSVAFGREEGQLASWELISPETVPEFSGIGYFFGTDLYRRLGIPIGLINASYGGSQAEAWTPRSYLAADTALLPTIEREAVWAAERPRVQAEFDRAMVEWESARTAAAESGVPAPRRPRVPDALRDYRIAGSIYRNMIEPLIPFAIRGALWYQGESNEERAEQYEGLLTTMIRSWREKWEQGDYPFAIVQLPNFRAVAEAPEDEAWSHLRDRQRRVAETVPNTGLIVTIDLGEADDIHPPNKADVGLRLSRWALADVYGQEIVAGGPRFQRAEFTDGEAVLYFDRVGEGLTTSDGAAPAEFAVAGSDGTWDWAEAEIVAKDKIIVRSAAIDRPVAVRYAFNRNPARPNLTNDSGVPASPFRTDDFTGPTHGLR</sequence>
<reference evidence="4 5" key="1">
    <citation type="submission" date="2018-02" db="EMBL/GenBank/DDBJ databases">
        <title>Genomic Encyclopedia of Archaeal and Bacterial Type Strains, Phase II (KMG-II): from individual species to whole genera.</title>
        <authorList>
            <person name="Goeker M."/>
        </authorList>
    </citation>
    <scope>NUCLEOTIDE SEQUENCE [LARGE SCALE GENOMIC DNA]</scope>
    <source>
        <strain evidence="4 5">DSM 29526</strain>
    </source>
</reference>
<dbReference type="Gene3D" id="3.40.50.1110">
    <property type="entry name" value="SGNH hydrolase"/>
    <property type="match status" value="1"/>
</dbReference>
<dbReference type="InterPro" id="IPR036514">
    <property type="entry name" value="SGNH_hydro_sf"/>
</dbReference>
<keyword evidence="5" id="KW-1185">Reference proteome</keyword>
<dbReference type="Pfam" id="PF03629">
    <property type="entry name" value="SASA"/>
    <property type="match status" value="1"/>
</dbReference>
<dbReference type="Proteomes" id="UP000237662">
    <property type="component" value="Unassembled WGS sequence"/>
</dbReference>
<evidence type="ECO:0000313" key="5">
    <source>
        <dbReference type="Proteomes" id="UP000237662"/>
    </source>
</evidence>
<comment type="caution">
    <text evidence="4">The sequence shown here is derived from an EMBL/GenBank/DDBJ whole genome shotgun (WGS) entry which is preliminary data.</text>
</comment>
<evidence type="ECO:0000256" key="1">
    <source>
        <dbReference type="ARBA" id="ARBA00022801"/>
    </source>
</evidence>
<dbReference type="AlphaFoldDB" id="A0A2S6I3X7"/>
<feature type="region of interest" description="Disordered" evidence="2">
    <location>
        <begin position="503"/>
        <end position="529"/>
    </location>
</feature>
<dbReference type="GO" id="GO:0005975">
    <property type="term" value="P:carbohydrate metabolic process"/>
    <property type="evidence" value="ECO:0007669"/>
    <property type="project" value="TreeGrafter"/>
</dbReference>
<evidence type="ECO:0000259" key="3">
    <source>
        <dbReference type="Pfam" id="PF03629"/>
    </source>
</evidence>
<gene>
    <name evidence="4" type="ORF">CLV84_2804</name>
</gene>
<name>A0A2S6I3X7_9BACT</name>
<evidence type="ECO:0000313" key="4">
    <source>
        <dbReference type="EMBL" id="PPK85892.1"/>
    </source>
</evidence>
<dbReference type="EMBL" id="PTJC01000006">
    <property type="protein sequence ID" value="PPK85892.1"/>
    <property type="molecule type" value="Genomic_DNA"/>
</dbReference>
<keyword evidence="1" id="KW-0378">Hydrolase</keyword>
<dbReference type="PANTHER" id="PTHR22901:SF0">
    <property type="entry name" value="SIALATE O-ACETYLESTERASE"/>
    <property type="match status" value="1"/>
</dbReference>
<dbReference type="GO" id="GO:0001681">
    <property type="term" value="F:sialate O-acetylesterase activity"/>
    <property type="evidence" value="ECO:0007669"/>
    <property type="project" value="InterPro"/>
</dbReference>
<feature type="domain" description="Sialate O-acetylesterase" evidence="3">
    <location>
        <begin position="288"/>
        <end position="401"/>
    </location>
</feature>
<organism evidence="4 5">
    <name type="scientific">Neolewinella xylanilytica</name>
    <dbReference type="NCBI Taxonomy" id="1514080"/>
    <lineage>
        <taxon>Bacteria</taxon>
        <taxon>Pseudomonadati</taxon>
        <taxon>Bacteroidota</taxon>
        <taxon>Saprospiria</taxon>
        <taxon>Saprospirales</taxon>
        <taxon>Lewinellaceae</taxon>
        <taxon>Neolewinella</taxon>
    </lineage>
</organism>
<dbReference type="InterPro" id="IPR039329">
    <property type="entry name" value="SIAE"/>
</dbReference>
<protein>
    <submittedName>
        <fullName evidence="4">Sialate O-acetylesterase</fullName>
    </submittedName>
</protein>
<dbReference type="InterPro" id="IPR005181">
    <property type="entry name" value="SASA"/>
</dbReference>
<dbReference type="SUPFAM" id="SSF52266">
    <property type="entry name" value="SGNH hydrolase"/>
    <property type="match status" value="1"/>
</dbReference>
<evidence type="ECO:0000256" key="2">
    <source>
        <dbReference type="SAM" id="MobiDB-lite"/>
    </source>
</evidence>
<dbReference type="PANTHER" id="PTHR22901">
    <property type="entry name" value="SIALATE O-ACETYLESTERASE"/>
    <property type="match status" value="1"/>
</dbReference>
<proteinExistence type="predicted"/>
<accession>A0A2S6I3X7</accession>